<reference evidence="1" key="1">
    <citation type="submission" date="2022-12" db="EMBL/GenBank/DDBJ databases">
        <authorList>
            <person name="Alioto T."/>
            <person name="Alioto T."/>
            <person name="Gomez Garrido J."/>
        </authorList>
    </citation>
    <scope>NUCLEOTIDE SEQUENCE</scope>
</reference>
<protein>
    <submittedName>
        <fullName evidence="1">Uncharacterized protein</fullName>
    </submittedName>
</protein>
<name>A0AA35JUK0_9SAUR</name>
<sequence>MAPCAACLYCEVMTFSAPSLYKYSVPAPGRGQLRVRWGRSRTCTSRLVGAEVFLKAPFLKV</sequence>
<proteinExistence type="predicted"/>
<evidence type="ECO:0000313" key="1">
    <source>
        <dbReference type="EMBL" id="CAI5766050.1"/>
    </source>
</evidence>
<organism evidence="1 2">
    <name type="scientific">Podarcis lilfordi</name>
    <name type="common">Lilford's wall lizard</name>
    <dbReference type="NCBI Taxonomy" id="74358"/>
    <lineage>
        <taxon>Eukaryota</taxon>
        <taxon>Metazoa</taxon>
        <taxon>Chordata</taxon>
        <taxon>Craniata</taxon>
        <taxon>Vertebrata</taxon>
        <taxon>Euteleostomi</taxon>
        <taxon>Lepidosauria</taxon>
        <taxon>Squamata</taxon>
        <taxon>Bifurcata</taxon>
        <taxon>Unidentata</taxon>
        <taxon>Episquamata</taxon>
        <taxon>Laterata</taxon>
        <taxon>Lacertibaenia</taxon>
        <taxon>Lacertidae</taxon>
        <taxon>Podarcis</taxon>
    </lineage>
</organism>
<dbReference type="EMBL" id="OX395127">
    <property type="protein sequence ID" value="CAI5766050.1"/>
    <property type="molecule type" value="Genomic_DNA"/>
</dbReference>
<evidence type="ECO:0000313" key="2">
    <source>
        <dbReference type="Proteomes" id="UP001178461"/>
    </source>
</evidence>
<dbReference type="AlphaFoldDB" id="A0AA35JUK0"/>
<feature type="non-terminal residue" evidence="1">
    <location>
        <position position="61"/>
    </location>
</feature>
<accession>A0AA35JUK0</accession>
<dbReference type="Proteomes" id="UP001178461">
    <property type="component" value="Chromosome 2"/>
</dbReference>
<keyword evidence="2" id="KW-1185">Reference proteome</keyword>
<gene>
    <name evidence="1" type="ORF">PODLI_1B027870</name>
</gene>